<evidence type="ECO:0000313" key="3">
    <source>
        <dbReference type="EMBL" id="RNL83500.1"/>
    </source>
</evidence>
<gene>
    <name evidence="3" type="ORF">EFW17_16000</name>
</gene>
<evidence type="ECO:0000256" key="2">
    <source>
        <dbReference type="SAM" id="Phobius"/>
    </source>
</evidence>
<name>A0A3N0E6V2_9ACTN</name>
<protein>
    <submittedName>
        <fullName evidence="3">Uncharacterized protein</fullName>
    </submittedName>
</protein>
<keyword evidence="4" id="KW-1185">Reference proteome</keyword>
<feature type="transmembrane region" description="Helical" evidence="2">
    <location>
        <begin position="16"/>
        <end position="38"/>
    </location>
</feature>
<proteinExistence type="predicted"/>
<accession>A0A3N0E6V2</accession>
<dbReference type="RefSeq" id="WP_123202207.1">
    <property type="nucleotide sequence ID" value="NZ_RJMB01000016.1"/>
</dbReference>
<feature type="compositionally biased region" description="Low complexity" evidence="1">
    <location>
        <begin position="480"/>
        <end position="490"/>
    </location>
</feature>
<dbReference type="AlphaFoldDB" id="A0A3N0E6V2"/>
<keyword evidence="2" id="KW-1133">Transmembrane helix</keyword>
<evidence type="ECO:0000313" key="4">
    <source>
        <dbReference type="Proteomes" id="UP000269198"/>
    </source>
</evidence>
<feature type="region of interest" description="Disordered" evidence="1">
    <location>
        <begin position="469"/>
        <end position="508"/>
    </location>
</feature>
<reference evidence="3 4" key="1">
    <citation type="submission" date="2018-11" db="EMBL/GenBank/DDBJ databases">
        <title>The genome draft of YIM 96095.</title>
        <authorList>
            <person name="Tang S.-K."/>
            <person name="Chunyu W.-X."/>
            <person name="Feng Y.-Z."/>
        </authorList>
    </citation>
    <scope>NUCLEOTIDE SEQUENCE [LARGE SCALE GENOMIC DNA]</scope>
    <source>
        <strain evidence="3 4">YIM 96095</strain>
    </source>
</reference>
<dbReference type="Proteomes" id="UP000269198">
    <property type="component" value="Unassembled WGS sequence"/>
</dbReference>
<keyword evidence="2" id="KW-0812">Transmembrane</keyword>
<sequence>MSRFRIRPGSDTGASFVQYAGVLVVIGAICAAAFVSVADSTEIGDRVKGGVQEAFCNALSSIGLDVECDFGEGDAADEPNAPRCTLGQTERSESIHATAYYVSLGQSGGDNIRHQVDPQTGVNRSIYTTSGRTRLGGAFSNEQDLDDVHEQLDSKNKPEWEAFIRGGGGFDLNYYFEGENARDDAEQIREDRRGSWWQRWLAATGGASGAAIEGLAGEAAHQIERGWAWVTGGDTDAVDDKYEEQLPDSVSIDLSAEAAGSASYSPHLPGVLDGEIEGGLEGSGGTQLEIHDDFRRTHWTTFSVNGELKGEGGLDFSSVLPAEVKAYARAAGGVELVQRTRFDEDGNPQFVDFRTRITHELRGGARAGANLEEVLPKGTALESTELAQYWMNSSRGRLSHNFRLDLEDPNNRSAFEEVFNTDTGMLAIPRPEALANPQRSAELGQHLAENSIETFDVYSQDWSLGTDTSLERPGWGGGVESETVESTLESSEIRDNTVPNPEWRERDC</sequence>
<comment type="caution">
    <text evidence="3">The sequence shown here is derived from an EMBL/GenBank/DDBJ whole genome shotgun (WGS) entry which is preliminary data.</text>
</comment>
<dbReference type="EMBL" id="RJMB01000016">
    <property type="protein sequence ID" value="RNL83500.1"/>
    <property type="molecule type" value="Genomic_DNA"/>
</dbReference>
<dbReference type="OrthoDB" id="3533847at2"/>
<evidence type="ECO:0000256" key="1">
    <source>
        <dbReference type="SAM" id="MobiDB-lite"/>
    </source>
</evidence>
<keyword evidence="2" id="KW-0472">Membrane</keyword>
<organism evidence="3 4">
    <name type="scientific">Halostreptopolyspora alba</name>
    <dbReference type="NCBI Taxonomy" id="2487137"/>
    <lineage>
        <taxon>Bacteria</taxon>
        <taxon>Bacillati</taxon>
        <taxon>Actinomycetota</taxon>
        <taxon>Actinomycetes</taxon>
        <taxon>Streptosporangiales</taxon>
        <taxon>Nocardiopsidaceae</taxon>
        <taxon>Halostreptopolyspora</taxon>
    </lineage>
</organism>